<reference evidence="1" key="1">
    <citation type="journal article" date="2021" name="Proc. Natl. Acad. Sci. U.S.A.">
        <title>A Catalog of Tens of Thousands of Viruses from Human Metagenomes Reveals Hidden Associations with Chronic Diseases.</title>
        <authorList>
            <person name="Tisza M.J."/>
            <person name="Buck C.B."/>
        </authorList>
    </citation>
    <scope>NUCLEOTIDE SEQUENCE</scope>
    <source>
        <strain evidence="1">CttFh17</strain>
    </source>
</reference>
<evidence type="ECO:0000313" key="1">
    <source>
        <dbReference type="EMBL" id="DAD94401.1"/>
    </source>
</evidence>
<name>A0A8S5NI99_9CAUD</name>
<organism evidence="1">
    <name type="scientific">Siphoviridae sp. cttFh17</name>
    <dbReference type="NCBI Taxonomy" id="2826491"/>
    <lineage>
        <taxon>Viruses</taxon>
        <taxon>Duplodnaviria</taxon>
        <taxon>Heunggongvirae</taxon>
        <taxon>Uroviricota</taxon>
        <taxon>Caudoviricetes</taxon>
    </lineage>
</organism>
<sequence>MGITCKPIGTFKGGLVKVDNKIAKEKAEKIAKKKTKKN</sequence>
<proteinExistence type="predicted"/>
<protein>
    <submittedName>
        <fullName evidence="1">Uncharacterized protein</fullName>
    </submittedName>
</protein>
<accession>A0A8S5NI99</accession>
<dbReference type="EMBL" id="BK015176">
    <property type="protein sequence ID" value="DAD94401.1"/>
    <property type="molecule type" value="Genomic_DNA"/>
</dbReference>